<evidence type="ECO:0000256" key="2">
    <source>
        <dbReference type="ARBA" id="ARBA00022553"/>
    </source>
</evidence>
<dbReference type="Pfam" id="PF06745">
    <property type="entry name" value="ATPase"/>
    <property type="match status" value="2"/>
</dbReference>
<dbReference type="InterPro" id="IPR030665">
    <property type="entry name" value="KaiC"/>
</dbReference>
<evidence type="ECO:0000256" key="1">
    <source>
        <dbReference type="ARBA" id="ARBA00012513"/>
    </source>
</evidence>
<evidence type="ECO:0000313" key="9">
    <source>
        <dbReference type="Proteomes" id="UP000626148"/>
    </source>
</evidence>
<dbReference type="InterPro" id="IPR051347">
    <property type="entry name" value="Circadian_clock_KaiC-rel"/>
</dbReference>
<dbReference type="Gene3D" id="3.40.50.300">
    <property type="entry name" value="P-loop containing nucleotide triphosphate hydrolases"/>
    <property type="match status" value="2"/>
</dbReference>
<keyword evidence="9" id="KW-1185">Reference proteome</keyword>
<dbReference type="EC" id="2.7.11.1" evidence="1"/>
<dbReference type="PANTHER" id="PTHR42926:SF1">
    <property type="entry name" value="CIRCADIAN CLOCK OSCILLATOR PROTEIN KAIC 1"/>
    <property type="match status" value="1"/>
</dbReference>
<protein>
    <recommendedName>
        <fullName evidence="1">non-specific serine/threonine protein kinase</fullName>
        <ecNumber evidence="1">2.7.11.1</ecNumber>
    </recommendedName>
</protein>
<evidence type="ECO:0000256" key="3">
    <source>
        <dbReference type="ARBA" id="ARBA00022679"/>
    </source>
</evidence>
<dbReference type="PIRSF" id="PIRSF039117">
    <property type="entry name" value="KaiC"/>
    <property type="match status" value="1"/>
</dbReference>
<keyword evidence="2" id="KW-0597">Phosphoprotein</keyword>
<dbReference type="SMART" id="SM00382">
    <property type="entry name" value="AAA"/>
    <property type="match status" value="2"/>
</dbReference>
<evidence type="ECO:0000256" key="6">
    <source>
        <dbReference type="ARBA" id="ARBA00022801"/>
    </source>
</evidence>
<organism evidence="8 9">
    <name type="scientific">Saccharospirillum salsuginis</name>
    <dbReference type="NCBI Taxonomy" id="418750"/>
    <lineage>
        <taxon>Bacteria</taxon>
        <taxon>Pseudomonadati</taxon>
        <taxon>Pseudomonadota</taxon>
        <taxon>Gammaproteobacteria</taxon>
        <taxon>Oceanospirillales</taxon>
        <taxon>Saccharospirillaceae</taxon>
        <taxon>Saccharospirillum</taxon>
    </lineage>
</organism>
<dbReference type="EMBL" id="BMXR01000010">
    <property type="protein sequence ID" value="GGX65905.1"/>
    <property type="molecule type" value="Genomic_DNA"/>
</dbReference>
<sequence length="484" mass="52958">MTPTRDNRLSTGVKGLDKILNGGLLPHRSYLMRGGPGSGKTTLGLHFLIEGDAGSSLFVTLGESEAQLRDDAERAGLPMDSVEVLELTPGQDEDEGSTSLLESWDIAGNSIHETILNHVREHKPERVLIDSLSQLRYVTMDAYQFRKQVLSLLRGLTAEKATVMFTSETVPGEDDEALAFLSDGVISLEHTENGRLCRINKLRGSGFADGMHYYQLGHGGMTLYPRLVPDDHGRMAELRQLSTGIRELDELTHGGLESGTVTLFSGPSGVGKTTLGAQLMTEAARRGERSVIYSFDEGASTFYTRCKAINLPVKQMVDDGYLHFEAVEPLHYNPDQFAAVVRAEVEERGTSLVMIDSLSGYHQSVRGQDLAERVHALCRYLVNMGATVLLVNEVYAITGNQTRVTEHGLSYLADNILLLRYMEMDGELRKTIGILKKRAGNFEKSIREFEIAGSGIMVGPPLRGMRGILSGVPETVKDGGGESL</sequence>
<keyword evidence="6" id="KW-0378">Hydrolase</keyword>
<dbReference type="PANTHER" id="PTHR42926">
    <property type="match status" value="1"/>
</dbReference>
<dbReference type="RefSeq" id="WP_189611447.1">
    <property type="nucleotide sequence ID" value="NZ_BMXR01000010.1"/>
</dbReference>
<keyword evidence="8" id="KW-0723">Serine/threonine-protein kinase</keyword>
<dbReference type="PRINTS" id="PR01874">
    <property type="entry name" value="DNAREPAIRADA"/>
</dbReference>
<keyword evidence="5 8" id="KW-0418">Kinase</keyword>
<dbReference type="InterPro" id="IPR010624">
    <property type="entry name" value="KaiC_dom"/>
</dbReference>
<name>A0A918KJJ4_9GAMM</name>
<dbReference type="SUPFAM" id="SSF52540">
    <property type="entry name" value="P-loop containing nucleoside triphosphate hydrolases"/>
    <property type="match status" value="2"/>
</dbReference>
<accession>A0A918KJJ4</accession>
<dbReference type="GO" id="GO:0005524">
    <property type="term" value="F:ATP binding"/>
    <property type="evidence" value="ECO:0007669"/>
    <property type="project" value="InterPro"/>
</dbReference>
<reference evidence="8" key="2">
    <citation type="submission" date="2020-09" db="EMBL/GenBank/DDBJ databases">
        <authorList>
            <person name="Sun Q."/>
            <person name="Kim S."/>
        </authorList>
    </citation>
    <scope>NUCLEOTIDE SEQUENCE</scope>
    <source>
        <strain evidence="8">KCTC 22169</strain>
    </source>
</reference>
<evidence type="ECO:0000256" key="5">
    <source>
        <dbReference type="ARBA" id="ARBA00022777"/>
    </source>
</evidence>
<evidence type="ECO:0000313" key="8">
    <source>
        <dbReference type="EMBL" id="GGX65905.1"/>
    </source>
</evidence>
<dbReference type="GO" id="GO:0016787">
    <property type="term" value="F:hydrolase activity"/>
    <property type="evidence" value="ECO:0007669"/>
    <property type="project" value="UniProtKB-KW"/>
</dbReference>
<dbReference type="InterPro" id="IPR003593">
    <property type="entry name" value="AAA+_ATPase"/>
</dbReference>
<dbReference type="InterPro" id="IPR027417">
    <property type="entry name" value="P-loop_NTPase"/>
</dbReference>
<evidence type="ECO:0000259" key="7">
    <source>
        <dbReference type="PROSITE" id="PS51146"/>
    </source>
</evidence>
<keyword evidence="3" id="KW-0808">Transferase</keyword>
<reference evidence="8" key="1">
    <citation type="journal article" date="2014" name="Int. J. Syst. Evol. Microbiol.">
        <title>Complete genome sequence of Corynebacterium casei LMG S-19264T (=DSM 44701T), isolated from a smear-ripened cheese.</title>
        <authorList>
            <consortium name="US DOE Joint Genome Institute (JGI-PGF)"/>
            <person name="Walter F."/>
            <person name="Albersmeier A."/>
            <person name="Kalinowski J."/>
            <person name="Ruckert C."/>
        </authorList>
    </citation>
    <scope>NUCLEOTIDE SEQUENCE</scope>
    <source>
        <strain evidence="8">KCTC 22169</strain>
    </source>
</reference>
<dbReference type="Proteomes" id="UP000626148">
    <property type="component" value="Unassembled WGS sequence"/>
</dbReference>
<dbReference type="PROSITE" id="PS51146">
    <property type="entry name" value="KAIC"/>
    <property type="match status" value="2"/>
</dbReference>
<feature type="domain" description="KaiC" evidence="7">
    <location>
        <begin position="239"/>
        <end position="472"/>
    </location>
</feature>
<proteinExistence type="predicted"/>
<gene>
    <name evidence="8" type="ORF">GCM10007392_36890</name>
</gene>
<comment type="caution">
    <text evidence="8">The sequence shown here is derived from an EMBL/GenBank/DDBJ whole genome shotgun (WGS) entry which is preliminary data.</text>
</comment>
<feature type="domain" description="KaiC" evidence="7">
    <location>
        <begin position="7"/>
        <end position="237"/>
    </location>
</feature>
<dbReference type="AlphaFoldDB" id="A0A918KJJ4"/>
<dbReference type="InterPro" id="IPR014774">
    <property type="entry name" value="KaiC-like_dom"/>
</dbReference>
<keyword evidence="4" id="KW-0677">Repeat</keyword>
<evidence type="ECO:0000256" key="4">
    <source>
        <dbReference type="ARBA" id="ARBA00022737"/>
    </source>
</evidence>
<dbReference type="GO" id="GO:0004674">
    <property type="term" value="F:protein serine/threonine kinase activity"/>
    <property type="evidence" value="ECO:0007669"/>
    <property type="project" value="UniProtKB-KW"/>
</dbReference>